<feature type="region of interest" description="Disordered" evidence="1">
    <location>
        <begin position="732"/>
        <end position="787"/>
    </location>
</feature>
<feature type="compositionally biased region" description="Basic and acidic residues" evidence="1">
    <location>
        <begin position="424"/>
        <end position="452"/>
    </location>
</feature>
<evidence type="ECO:0000313" key="3">
    <source>
        <dbReference type="Proteomes" id="UP000054845"/>
    </source>
</evidence>
<dbReference type="EMBL" id="CCYA01000267">
    <property type="protein sequence ID" value="CEH15593.1"/>
    <property type="molecule type" value="Genomic_DNA"/>
</dbReference>
<feature type="region of interest" description="Disordered" evidence="1">
    <location>
        <begin position="691"/>
        <end position="712"/>
    </location>
</feature>
<feature type="compositionally biased region" description="Low complexity" evidence="1">
    <location>
        <begin position="769"/>
        <end position="783"/>
    </location>
</feature>
<feature type="compositionally biased region" description="Polar residues" evidence="1">
    <location>
        <begin position="38"/>
        <end position="54"/>
    </location>
</feature>
<feature type="region of interest" description="Disordered" evidence="1">
    <location>
        <begin position="410"/>
        <end position="458"/>
    </location>
</feature>
<evidence type="ECO:0000256" key="1">
    <source>
        <dbReference type="SAM" id="MobiDB-lite"/>
    </source>
</evidence>
<dbReference type="OrthoDB" id="10526562at2759"/>
<protein>
    <submittedName>
        <fullName evidence="2">Uncharacterized protein</fullName>
    </submittedName>
</protein>
<feature type="compositionally biased region" description="Polar residues" evidence="1">
    <location>
        <begin position="758"/>
        <end position="768"/>
    </location>
</feature>
<organism evidence="2 3">
    <name type="scientific">Ceraceosorus bombacis</name>
    <dbReference type="NCBI Taxonomy" id="401625"/>
    <lineage>
        <taxon>Eukaryota</taxon>
        <taxon>Fungi</taxon>
        <taxon>Dikarya</taxon>
        <taxon>Basidiomycota</taxon>
        <taxon>Ustilaginomycotina</taxon>
        <taxon>Exobasidiomycetes</taxon>
        <taxon>Ceraceosorales</taxon>
        <taxon>Ceraceosoraceae</taxon>
        <taxon>Ceraceosorus</taxon>
    </lineage>
</organism>
<evidence type="ECO:0000313" key="2">
    <source>
        <dbReference type="EMBL" id="CEH15593.1"/>
    </source>
</evidence>
<keyword evidence="3" id="KW-1185">Reference proteome</keyword>
<reference evidence="2 3" key="1">
    <citation type="submission" date="2014-09" db="EMBL/GenBank/DDBJ databases">
        <authorList>
            <person name="Magalhaes I.L.F."/>
            <person name="Oliveira U."/>
            <person name="Santos F.R."/>
            <person name="Vidigal T.H.D.A."/>
            <person name="Brescovit A.D."/>
            <person name="Santos A.J."/>
        </authorList>
    </citation>
    <scope>NUCLEOTIDE SEQUENCE [LARGE SCALE GENOMIC DNA]</scope>
</reference>
<feature type="region of interest" description="Disordered" evidence="1">
    <location>
        <begin position="37"/>
        <end position="85"/>
    </location>
</feature>
<dbReference type="Proteomes" id="UP000054845">
    <property type="component" value="Unassembled WGS sequence"/>
</dbReference>
<dbReference type="AlphaFoldDB" id="A0A0P1BHP9"/>
<sequence>MDPSRSNTSPQWPPVWRAHAPEARWNHDWEHGDLPPTYVTTQMYGPTQLDSHTQGRQRSHSHITNTGALVSRPTPTAKRPRQIEDSDLAQFRSGPIPIDSRARSQTIAAALPTQSGSTSSQMSGLQGQNHAYERRNAAIELLPGPGLHAAESATYPTEEHLDAIQQTPYSLDARVISEVLAHEPPLPAGFAGAPTPKVDFERHGFLMSALCSRTYSGKNLCHASKEKFTGLKAYVCLPPHDRQDKFRVVPSEGSTVKQGSKGQFHLAIEAFPNVRYPDVLEGGYALLFVQRKDENDQWLFDSMVEYADDPKSAIKEAVIGHLQNPQSDGGRGRFLWRDKIKDASGSPGRPLAFLIARSALKKEKDIRLCSLRLRVSFHNRDGSILRDEDGRASICDTNEFTWLSTKTVTNREASGSAGNKKGKRSSDAEIRNDREHSGTGAGEDHSEPHGQRQDQQQPKVSIEALAELAKSLSIGELSRLSHAFDAQLRTRDEHLSDRIGLRPSRYDGREPPHLVRLSSLQGLPGHEERVAAVAHRLGQLHGRRDAEYVGSQALNTGNVEGGLARYEQILPNYAATTAQMRMEFVGLHLEALHARLVGMAGFMRASRFTCAWLRAVGNIYPDFIGVDSRPDHQHVVYFLGEASHPEIDIGTYAQLYPLARHAFTSRVPFEDLERVICRPYLMGLQSQNVHDIWTDSPRSGDGSDWMPDLGHHPISENGSGYHGPWDSAFASTTWPTTAAPPAPQSENTQQAMWPDVPNSRSQNASVNVTGATTPSSQTASSSGLEFSHLGPENRERFDLLMHCIHIDYFLFNLVLKRWDSVRRLEVRLLQEDAILCARYPEAFRPLPLYDLSLSPLDTLLQRS</sequence>
<accession>A0A0P1BHP9</accession>
<name>A0A0P1BHP9_9BASI</name>
<proteinExistence type="predicted"/>